<evidence type="ECO:0000256" key="1">
    <source>
        <dbReference type="ARBA" id="ARBA00004613"/>
    </source>
</evidence>
<evidence type="ECO:0000256" key="4">
    <source>
        <dbReference type="ARBA" id="ARBA00022801"/>
    </source>
</evidence>
<evidence type="ECO:0000256" key="3">
    <source>
        <dbReference type="ARBA" id="ARBA00022525"/>
    </source>
</evidence>
<evidence type="ECO:0000256" key="2">
    <source>
        <dbReference type="ARBA" id="ARBA00009007"/>
    </source>
</evidence>
<gene>
    <name evidence="6" type="ORF">KGB56_09265</name>
</gene>
<evidence type="ECO:0000313" key="6">
    <source>
        <dbReference type="EMBL" id="QUS58009.1"/>
    </source>
</evidence>
<keyword evidence="4" id="KW-0378">Hydrolase</keyword>
<evidence type="ECO:0000256" key="5">
    <source>
        <dbReference type="ARBA" id="ARBA00023026"/>
    </source>
</evidence>
<keyword evidence="5" id="KW-0843">Virulence</keyword>
<comment type="similarity">
    <text evidence="2">Belongs to the phosphatase IpgD/SopB family.</text>
</comment>
<dbReference type="InterPro" id="IPR008108">
    <property type="entry name" value="IpgD/SopB"/>
</dbReference>
<keyword evidence="7" id="KW-1185">Reference proteome</keyword>
<dbReference type="EMBL" id="CP074126">
    <property type="protein sequence ID" value="QUS58009.1"/>
    <property type="molecule type" value="Genomic_DNA"/>
</dbReference>
<name>A0ABX8AS89_9HYPH</name>
<keyword evidence="3" id="KW-0964">Secreted</keyword>
<proteinExistence type="inferred from homology"/>
<reference evidence="6 7" key="1">
    <citation type="journal article" date="2021" name="Angew. Chem. Int. Ed. Engl.">
        <title>A novel family of nonribosomal peptides modulate collective behavior in Pseudovibrio bacteria isolated from marine sponges.</title>
        <authorList>
            <person name="Ioca L.P."/>
            <person name="Dai Y."/>
            <person name="Kunakom S."/>
            <person name="Diaz-Espinosa J."/>
            <person name="Krunic A."/>
            <person name="Crnkovic C.M."/>
            <person name="Orjala J."/>
            <person name="Sanchez L.M."/>
            <person name="Ferreira A.G."/>
            <person name="Berlinck R.G.S."/>
            <person name="Eustaquio A.S."/>
        </authorList>
    </citation>
    <scope>NUCLEOTIDE SEQUENCE [LARGE SCALE GENOMIC DNA]</scope>
    <source>
        <strain evidence="6 7">Ab134</strain>
    </source>
</reference>
<dbReference type="Proteomes" id="UP000680706">
    <property type="component" value="Chromosome"/>
</dbReference>
<sequence>MLGLNKAHQAPQNNEFKGRDMVLTAGASPTITPATTQAIDINAVNQSTTSAAESTSTSTSEVRSGNGTLYKIVAFVREKVSSSSHNSLAARVNTPSEGRETQSVLTRIKAFFTSSARTTQTETTPAQTGATKSLVNEKVAQFKASNNGLDTTIENIKARAETHVRPAANDAIGELSGAGLSSTQVLFKATARGGVEQAFNRLQAKIDDHPEDIKGIAKASKALNKDIQKGVVEAYKLAATTEGTTVSKSDIKAVKKEFQQLLSAHITQSLNKAEANWQTTTETVKLDAATQKELGASGTGELPELSFTATTTPAAKLEVLKDGYQASDVNGISSTATSETDHAVNLWVSELKGDTTNYAAVRHGVNFPFGVKNNPELAAKGADTRTHEVITAAASTKASDIAAWREQHPGEPFPLKIVSTSLLTAASKAKTYETGQQEAWGRAQGEQTITVDLPGEGPTEVKVDVDVLPFSMGVNGFAKLGMFSGTIGKHLGDRLTGWKWADNHNQPLIGKLDVMVDQAKADAQAAGDTGKVARLENYSTQLHEAINDGKQRRSAGNAYGVAVLVNLIANETGAVPAINCMSGKDRTGYLDAAVKSRLMEVESLNAGRPQNEKSQVPQIYGQRTEAQNAMLSLSSEVMGGKTVQKACTGVAGYKVGEGGMFKVQANLDNVLDSKSLLGLSAAVKA</sequence>
<accession>A0ABX8AS89</accession>
<dbReference type="Pfam" id="PF05925">
    <property type="entry name" value="IpgD"/>
    <property type="match status" value="1"/>
</dbReference>
<organism evidence="6 7">
    <name type="scientific">Pseudovibrio brasiliensis</name>
    <dbReference type="NCBI Taxonomy" id="1898042"/>
    <lineage>
        <taxon>Bacteria</taxon>
        <taxon>Pseudomonadati</taxon>
        <taxon>Pseudomonadota</taxon>
        <taxon>Alphaproteobacteria</taxon>
        <taxon>Hyphomicrobiales</taxon>
        <taxon>Stappiaceae</taxon>
        <taxon>Pseudovibrio</taxon>
    </lineage>
</organism>
<comment type="subcellular location">
    <subcellularLocation>
        <location evidence="1">Secreted</location>
    </subcellularLocation>
</comment>
<evidence type="ECO:0000313" key="7">
    <source>
        <dbReference type="Proteomes" id="UP000680706"/>
    </source>
</evidence>
<protein>
    <submittedName>
        <fullName evidence="6">Inositol phosphatase</fullName>
    </submittedName>
</protein>